<dbReference type="EMBL" id="LVLJ01000189">
    <property type="protein sequence ID" value="OAE35324.1"/>
    <property type="molecule type" value="Genomic_DNA"/>
</dbReference>
<dbReference type="GO" id="GO:0005634">
    <property type="term" value="C:nucleus"/>
    <property type="evidence" value="ECO:0007669"/>
    <property type="project" value="TreeGrafter"/>
</dbReference>
<dbReference type="PROSITE" id="PS51143">
    <property type="entry name" value="MT_A70"/>
    <property type="match status" value="1"/>
</dbReference>
<feature type="compositionally biased region" description="Basic and acidic residues" evidence="2">
    <location>
        <begin position="84"/>
        <end position="98"/>
    </location>
</feature>
<evidence type="ECO:0000256" key="2">
    <source>
        <dbReference type="SAM" id="MobiDB-lite"/>
    </source>
</evidence>
<protein>
    <recommendedName>
        <fullName evidence="5">Methyltransferase-like protein 2</fullName>
    </recommendedName>
</protein>
<dbReference type="AlphaFoldDB" id="A0A176WR66"/>
<comment type="similarity">
    <text evidence="1">Belongs to the MT-A70-like family.</text>
</comment>
<evidence type="ECO:0000313" key="4">
    <source>
        <dbReference type="Proteomes" id="UP000077202"/>
    </source>
</evidence>
<dbReference type="PANTHER" id="PTHR12829">
    <property type="entry name" value="N6-ADENOSINE-METHYLTRANSFERASE"/>
    <property type="match status" value="1"/>
</dbReference>
<gene>
    <name evidence="3" type="ORF">AXG93_4491s1040</name>
</gene>
<feature type="region of interest" description="Disordered" evidence="2">
    <location>
        <begin position="56"/>
        <end position="126"/>
    </location>
</feature>
<evidence type="ECO:0008006" key="5">
    <source>
        <dbReference type="Google" id="ProtNLM"/>
    </source>
</evidence>
<dbReference type="Pfam" id="PF05063">
    <property type="entry name" value="MT-A70"/>
    <property type="match status" value="1"/>
</dbReference>
<comment type="caution">
    <text evidence="3">The sequence shown here is derived from an EMBL/GenBank/DDBJ whole genome shotgun (WGS) entry which is preliminary data.</text>
</comment>
<feature type="compositionally biased region" description="Polar residues" evidence="2">
    <location>
        <begin position="114"/>
        <end position="126"/>
    </location>
</feature>
<organism evidence="3 4">
    <name type="scientific">Marchantia polymorpha subsp. ruderalis</name>
    <dbReference type="NCBI Taxonomy" id="1480154"/>
    <lineage>
        <taxon>Eukaryota</taxon>
        <taxon>Viridiplantae</taxon>
        <taxon>Streptophyta</taxon>
        <taxon>Embryophyta</taxon>
        <taxon>Marchantiophyta</taxon>
        <taxon>Marchantiopsida</taxon>
        <taxon>Marchantiidae</taxon>
        <taxon>Marchantiales</taxon>
        <taxon>Marchantiaceae</taxon>
        <taxon>Marchantia</taxon>
    </lineage>
</organism>
<evidence type="ECO:0000313" key="3">
    <source>
        <dbReference type="EMBL" id="OAE35324.1"/>
    </source>
</evidence>
<dbReference type="Proteomes" id="UP000077202">
    <property type="component" value="Unassembled WGS sequence"/>
</dbReference>
<sequence>MAEAEVEAEGNLSQGILEIQGANAVWLDPVAVLNGAYSQYQVSYSRYYSRPSFGNLHSSSSSAGAACSEGNTRKRKRKKTYTPNEKEVLAELRHKESRSSISHAHSSFLATRPPLSSSKATMDSLSGNCPASQQLSTLADANTNTSEDAEVDFVRLAELWQAPLYELNYLRKSSQGAESEHPDFGYNLILIDPPWENKSVHRKSLYPTLPNRQLLSLPIKQLVHREGALLALWLTNREKLHQFVEKELFPAWGVQLAASWYWLKLNDSGQMISPLDLQHHKPYECLLLGYLPGNKQAAYSDETAQEDLMSMRETVCYKAPPNKFVIMSIPGDHSRKPPLGSLLSQYAPGPHPVTGLELFARELTPGWTSWGNEPLRFQNLRYFHNRG</sequence>
<proteinExistence type="inferred from homology"/>
<dbReference type="InterPro" id="IPR007757">
    <property type="entry name" value="MT-A70-like"/>
</dbReference>
<dbReference type="PANTHER" id="PTHR12829:SF4">
    <property type="entry name" value="N(6)-ADENINE-SPECIFIC METHYLTRANSFERASE METTL4"/>
    <property type="match status" value="1"/>
</dbReference>
<keyword evidence="4" id="KW-1185">Reference proteome</keyword>
<dbReference type="GO" id="GO:0008168">
    <property type="term" value="F:methyltransferase activity"/>
    <property type="evidence" value="ECO:0007669"/>
    <property type="project" value="TreeGrafter"/>
</dbReference>
<reference evidence="3" key="1">
    <citation type="submission" date="2016-03" db="EMBL/GenBank/DDBJ databases">
        <title>Mechanisms controlling the formation of the plant cell surface in tip-growing cells are functionally conserved among land plants.</title>
        <authorList>
            <person name="Honkanen S."/>
            <person name="Jones V.A."/>
            <person name="Morieri G."/>
            <person name="Champion C."/>
            <person name="Hetherington A.J."/>
            <person name="Kelly S."/>
            <person name="Saint-Marcoux D."/>
            <person name="Proust H."/>
            <person name="Prescott H."/>
            <person name="Dolan L."/>
        </authorList>
    </citation>
    <scope>NUCLEOTIDE SEQUENCE [LARGE SCALE GENOMIC DNA]</scope>
    <source>
        <tissue evidence="3">Whole gametophyte</tissue>
    </source>
</reference>
<accession>A0A176WR66</accession>
<evidence type="ECO:0000256" key="1">
    <source>
        <dbReference type="PROSITE-ProRule" id="PRU00489"/>
    </source>
</evidence>
<feature type="compositionally biased region" description="Low complexity" evidence="2">
    <location>
        <begin position="56"/>
        <end position="68"/>
    </location>
</feature>
<name>A0A176WR66_MARPO</name>